<gene>
    <name evidence="1" type="ORF">FWILDA_LOCUS4680</name>
</gene>
<comment type="caution">
    <text evidence="1">The sequence shown here is derived from an EMBL/GenBank/DDBJ whole genome shotgun (WGS) entry which is preliminary data.</text>
</comment>
<dbReference type="Proteomes" id="UP001153678">
    <property type="component" value="Unassembled WGS sequence"/>
</dbReference>
<organism evidence="1 2">
    <name type="scientific">Funneliformis geosporum</name>
    <dbReference type="NCBI Taxonomy" id="1117311"/>
    <lineage>
        <taxon>Eukaryota</taxon>
        <taxon>Fungi</taxon>
        <taxon>Fungi incertae sedis</taxon>
        <taxon>Mucoromycota</taxon>
        <taxon>Glomeromycotina</taxon>
        <taxon>Glomeromycetes</taxon>
        <taxon>Glomerales</taxon>
        <taxon>Glomeraceae</taxon>
        <taxon>Funneliformis</taxon>
    </lineage>
</organism>
<dbReference type="OrthoDB" id="2398834at2759"/>
<evidence type="ECO:0000313" key="2">
    <source>
        <dbReference type="Proteomes" id="UP001153678"/>
    </source>
</evidence>
<keyword evidence="2" id="KW-1185">Reference proteome</keyword>
<evidence type="ECO:0000313" key="1">
    <source>
        <dbReference type="EMBL" id="CAI2170639.1"/>
    </source>
</evidence>
<name>A0A9W4SIG7_9GLOM</name>
<dbReference type="AlphaFoldDB" id="A0A9W4SIG7"/>
<reference evidence="1" key="1">
    <citation type="submission" date="2022-08" db="EMBL/GenBank/DDBJ databases">
        <authorList>
            <person name="Kallberg Y."/>
            <person name="Tangrot J."/>
            <person name="Rosling A."/>
        </authorList>
    </citation>
    <scope>NUCLEOTIDE SEQUENCE</scope>
    <source>
        <strain evidence="1">Wild A</strain>
    </source>
</reference>
<accession>A0A9W4SIG7</accession>
<proteinExistence type="predicted"/>
<feature type="non-terminal residue" evidence="1">
    <location>
        <position position="96"/>
    </location>
</feature>
<protein>
    <submittedName>
        <fullName evidence="1">15825_t:CDS:1</fullName>
    </submittedName>
</protein>
<sequence>LWLYCQSKNLWNINLCIDLSYDGLYRCNQISKLLIPTENANFLNIITVVSTLYSLLERLRTSINAINLSQPSSSYHSYYRKSNSSPKKLRVLKVRA</sequence>
<dbReference type="EMBL" id="CAMKVN010000725">
    <property type="protein sequence ID" value="CAI2170639.1"/>
    <property type="molecule type" value="Genomic_DNA"/>
</dbReference>